<evidence type="ECO:0008006" key="3">
    <source>
        <dbReference type="Google" id="ProtNLM"/>
    </source>
</evidence>
<evidence type="ECO:0000313" key="1">
    <source>
        <dbReference type="EMBL" id="MFH0267202.1"/>
    </source>
</evidence>
<dbReference type="EMBL" id="JBIHSN010000003">
    <property type="protein sequence ID" value="MFH0267202.1"/>
    <property type="molecule type" value="Genomic_DNA"/>
</dbReference>
<sequence>MKSLKAVTRHAMESWRCELSKDAITSRVARMYHKLDLQHEEDAQPKQLLKPVGADDKNNWQNFFRANERTSDEAKATMMDLLPAILTAMPAQRACDMLNHFLNQFGFSVTVIGANDANANRDQLLLNHNKETSEAFRAVISLGENASVEQLREAYREVQEGKDSHTPILEYLESLMSKKAA</sequence>
<evidence type="ECO:0000313" key="2">
    <source>
        <dbReference type="Proteomes" id="UP001607151"/>
    </source>
</evidence>
<dbReference type="Gene3D" id="1.10.3600.10">
    <property type="entry name" value="Putative bacterial toxin ydaT"/>
    <property type="match status" value="1"/>
</dbReference>
<dbReference type="InterPro" id="IPR037042">
    <property type="entry name" value="YdaT-like_sf"/>
</dbReference>
<dbReference type="Proteomes" id="UP001607151">
    <property type="component" value="Unassembled WGS sequence"/>
</dbReference>
<dbReference type="RefSeq" id="WP_394608712.1">
    <property type="nucleotide sequence ID" value="NZ_JBIHSN010000003.1"/>
</dbReference>
<protein>
    <recommendedName>
        <fullName evidence="3">Bacterial toxin YdaT domain-containing protein</fullName>
    </recommendedName>
</protein>
<name>A0ABW7J0E6_9VIBR</name>
<proteinExistence type="predicted"/>
<accession>A0ABW7J0E6</accession>
<keyword evidence="2" id="KW-1185">Reference proteome</keyword>
<reference evidence="1 2" key="1">
    <citation type="submission" date="2024-10" db="EMBL/GenBank/DDBJ databases">
        <authorList>
            <person name="Yibar A."/>
            <person name="Saticioglu I.B."/>
            <person name="Duman M."/>
            <person name="Ajmi N."/>
            <person name="Gurler F."/>
            <person name="Ay H."/>
            <person name="Onuk E."/>
            <person name="Guler S."/>
            <person name="Romalde J.L."/>
        </authorList>
    </citation>
    <scope>NUCLEOTIDE SEQUENCE [LARGE SCALE GENOMIC DNA]</scope>
    <source>
        <strain evidence="1 2">14-MA-B</strain>
    </source>
</reference>
<gene>
    <name evidence="1" type="ORF">ACGRQ9_17290</name>
</gene>
<comment type="caution">
    <text evidence="1">The sequence shown here is derived from an EMBL/GenBank/DDBJ whole genome shotgun (WGS) entry which is preliminary data.</text>
</comment>
<organism evidence="1 2">
    <name type="scientific">Vibrio rumoiensis</name>
    <dbReference type="NCBI Taxonomy" id="76258"/>
    <lineage>
        <taxon>Bacteria</taxon>
        <taxon>Pseudomonadati</taxon>
        <taxon>Pseudomonadota</taxon>
        <taxon>Gammaproteobacteria</taxon>
        <taxon>Vibrionales</taxon>
        <taxon>Vibrionaceae</taxon>
        <taxon>Vibrio</taxon>
    </lineage>
</organism>